<keyword evidence="2" id="KW-1185">Reference proteome</keyword>
<dbReference type="OrthoDB" id="112749at2759"/>
<evidence type="ECO:0000313" key="2">
    <source>
        <dbReference type="Proteomes" id="UP000678393"/>
    </source>
</evidence>
<comment type="caution">
    <text evidence="1">The sequence shown here is derived from an EMBL/GenBank/DDBJ whole genome shotgun (WGS) entry which is preliminary data.</text>
</comment>
<dbReference type="EMBL" id="CAJHNH020000371">
    <property type="protein sequence ID" value="CAG5117240.1"/>
    <property type="molecule type" value="Genomic_DNA"/>
</dbReference>
<protein>
    <submittedName>
        <fullName evidence="1">Uncharacterized protein</fullName>
    </submittedName>
</protein>
<reference evidence="1" key="1">
    <citation type="submission" date="2021-04" db="EMBL/GenBank/DDBJ databases">
        <authorList>
            <consortium name="Molecular Ecology Group"/>
        </authorList>
    </citation>
    <scope>NUCLEOTIDE SEQUENCE</scope>
</reference>
<proteinExistence type="predicted"/>
<gene>
    <name evidence="1" type="ORF">CUNI_LOCUS2798</name>
</gene>
<dbReference type="PANTHER" id="PTHR34204">
    <property type="entry name" value="RNA-BINDING ASCH DOMAIN PROTEIN"/>
    <property type="match status" value="1"/>
</dbReference>
<dbReference type="Proteomes" id="UP000678393">
    <property type="component" value="Unassembled WGS sequence"/>
</dbReference>
<organism evidence="1 2">
    <name type="scientific">Candidula unifasciata</name>
    <dbReference type="NCBI Taxonomy" id="100452"/>
    <lineage>
        <taxon>Eukaryota</taxon>
        <taxon>Metazoa</taxon>
        <taxon>Spiralia</taxon>
        <taxon>Lophotrochozoa</taxon>
        <taxon>Mollusca</taxon>
        <taxon>Gastropoda</taxon>
        <taxon>Heterobranchia</taxon>
        <taxon>Euthyneura</taxon>
        <taxon>Panpulmonata</taxon>
        <taxon>Eupulmonata</taxon>
        <taxon>Stylommatophora</taxon>
        <taxon>Helicina</taxon>
        <taxon>Helicoidea</taxon>
        <taxon>Geomitridae</taxon>
        <taxon>Candidula</taxon>
    </lineage>
</organism>
<dbReference type="PANTHER" id="PTHR34204:SF2">
    <property type="entry name" value="RNA-BINDING ASCH DOMAIN PROTEIN"/>
    <property type="match status" value="1"/>
</dbReference>
<name>A0A8S3YQN3_9EUPU</name>
<accession>A0A8S3YQN3</accession>
<sequence>MPTRYDPEIEIDLTDFVKRVFENDLDRADKFLTENELKMLLKEEEDEEEEESLRKSIVGYSSYPLYREVANMLNLWLKHKHCPVLDLPRFDGLDERSYREWRAASLKSVTPLLFGLETLWTSWTSLEIEFRVRDILMLLGLRGILDLLGIRKTAWNKNLLPPSRKSLVNSFTAKHHPKYELSVGARALSKHHHRDRSKSFWGNCTGSDSAKNEHAMKILNKILDNAVWINIYWLPHYSCIIEVRQNQGYGIRWSVDGSRFRGLLEPPMVNGHEVGWRH</sequence>
<dbReference type="AlphaFoldDB" id="A0A8S3YQN3"/>
<evidence type="ECO:0000313" key="1">
    <source>
        <dbReference type="EMBL" id="CAG5117240.1"/>
    </source>
</evidence>